<dbReference type="RefSeq" id="XP_056045041.1">
    <property type="nucleotide sequence ID" value="XM_056187462.1"/>
</dbReference>
<reference evidence="1" key="1">
    <citation type="submission" date="2023-03" db="EMBL/GenBank/DDBJ databases">
        <title>Near-Complete genome sequence of Lipomyces tetrasporous NRRL Y-64009, an oleaginous yeast capable of growing on lignocellulosic hydrolysates.</title>
        <authorList>
            <consortium name="Lawrence Berkeley National Laboratory"/>
            <person name="Jagtap S.S."/>
            <person name="Liu J.-J."/>
            <person name="Walukiewicz H.E."/>
            <person name="Pangilinan J."/>
            <person name="Lipzen A."/>
            <person name="Ahrendt S."/>
            <person name="Koriabine M."/>
            <person name="Cobaugh K."/>
            <person name="Salamov A."/>
            <person name="Yoshinaga Y."/>
            <person name="Ng V."/>
            <person name="Daum C."/>
            <person name="Grigoriev I.V."/>
            <person name="Slininger P.J."/>
            <person name="Dien B.S."/>
            <person name="Jin Y.-S."/>
            <person name="Rao C.V."/>
        </authorList>
    </citation>
    <scope>NUCLEOTIDE SEQUENCE</scope>
    <source>
        <strain evidence="1">NRRL Y-64009</strain>
    </source>
</reference>
<evidence type="ECO:0000313" key="2">
    <source>
        <dbReference type="Proteomes" id="UP001217417"/>
    </source>
</evidence>
<comment type="caution">
    <text evidence="1">The sequence shown here is derived from an EMBL/GenBank/DDBJ whole genome shotgun (WGS) entry which is preliminary data.</text>
</comment>
<dbReference type="GeneID" id="80882628"/>
<protein>
    <submittedName>
        <fullName evidence="1">Uncharacterized protein</fullName>
    </submittedName>
</protein>
<accession>A0AAD7VU25</accession>
<sequence>MQPTELIDAIRRPLSPDTQVEVPATREEYDQVCEVIESEEMKHPQLLYDSARSVAIVVAAPSPLHSGMASEIMVQLGMKSGRS</sequence>
<dbReference type="AlphaFoldDB" id="A0AAD7VU25"/>
<keyword evidence="2" id="KW-1185">Reference proteome</keyword>
<name>A0AAD7VU25_9ASCO</name>
<proteinExistence type="predicted"/>
<evidence type="ECO:0000313" key="1">
    <source>
        <dbReference type="EMBL" id="KAJ8101591.1"/>
    </source>
</evidence>
<organism evidence="1 2">
    <name type="scientific">Lipomyces tetrasporus</name>
    <dbReference type="NCBI Taxonomy" id="54092"/>
    <lineage>
        <taxon>Eukaryota</taxon>
        <taxon>Fungi</taxon>
        <taxon>Dikarya</taxon>
        <taxon>Ascomycota</taxon>
        <taxon>Saccharomycotina</taxon>
        <taxon>Lipomycetes</taxon>
        <taxon>Lipomycetales</taxon>
        <taxon>Lipomycetaceae</taxon>
        <taxon>Lipomyces</taxon>
    </lineage>
</organism>
<dbReference type="EMBL" id="JARPMG010000004">
    <property type="protein sequence ID" value="KAJ8101591.1"/>
    <property type="molecule type" value="Genomic_DNA"/>
</dbReference>
<dbReference type="Proteomes" id="UP001217417">
    <property type="component" value="Unassembled WGS sequence"/>
</dbReference>
<gene>
    <name evidence="1" type="ORF">POJ06DRAFT_251913</name>
</gene>